<keyword evidence="3" id="KW-1185">Reference proteome</keyword>
<feature type="transmembrane region" description="Helical" evidence="1">
    <location>
        <begin position="62"/>
        <end position="82"/>
    </location>
</feature>
<keyword evidence="1" id="KW-0472">Membrane</keyword>
<feature type="transmembrane region" description="Helical" evidence="1">
    <location>
        <begin position="88"/>
        <end position="110"/>
    </location>
</feature>
<dbReference type="RefSeq" id="WP_246200476.1">
    <property type="nucleotide sequence ID" value="NZ_BAAAMK010000002.1"/>
</dbReference>
<evidence type="ECO:0000256" key="1">
    <source>
        <dbReference type="SAM" id="Phobius"/>
    </source>
</evidence>
<keyword evidence="1" id="KW-1133">Transmembrane helix</keyword>
<dbReference type="Proteomes" id="UP001499954">
    <property type="component" value="Unassembled WGS sequence"/>
</dbReference>
<protein>
    <recommendedName>
        <fullName evidence="4">Integral membrane protein</fullName>
    </recommendedName>
</protein>
<sequence length="212" mass="22728">MGLLGIAVLAYAYALRIAVGDGNPFDYFGYFTNQTTLLTCLVLVVSGVFAVRQRAAPEWLTLLRGMATAYLIVVGVVYNVLVPGTGTAPAWVSAALHVVLPLVVALDWILVPDRPPLPWRRLWLVAAYPLVWVSVVLVRGATDGWVPYGFLLPEHGPASLTVHLIGLLCAVLAAGALVWAASRIPLRSSDSAPHHRIDSSDSEPAMRVIGAE</sequence>
<evidence type="ECO:0000313" key="2">
    <source>
        <dbReference type="EMBL" id="GAA1952961.1"/>
    </source>
</evidence>
<dbReference type="EMBL" id="BAAAMK010000002">
    <property type="protein sequence ID" value="GAA1952961.1"/>
    <property type="molecule type" value="Genomic_DNA"/>
</dbReference>
<proteinExistence type="predicted"/>
<keyword evidence="1" id="KW-0812">Transmembrane</keyword>
<comment type="caution">
    <text evidence="2">The sequence shown here is derived from an EMBL/GenBank/DDBJ whole genome shotgun (WGS) entry which is preliminary data.</text>
</comment>
<feature type="transmembrane region" description="Helical" evidence="1">
    <location>
        <begin position="162"/>
        <end position="181"/>
    </location>
</feature>
<feature type="transmembrane region" description="Helical" evidence="1">
    <location>
        <begin position="122"/>
        <end position="142"/>
    </location>
</feature>
<dbReference type="NCBIfam" id="NF038065">
    <property type="entry name" value="Pr6Pr"/>
    <property type="match status" value="1"/>
</dbReference>
<reference evidence="3" key="1">
    <citation type="journal article" date="2019" name="Int. J. Syst. Evol. Microbiol.">
        <title>The Global Catalogue of Microorganisms (GCM) 10K type strain sequencing project: providing services to taxonomists for standard genome sequencing and annotation.</title>
        <authorList>
            <consortium name="The Broad Institute Genomics Platform"/>
            <consortium name="The Broad Institute Genome Sequencing Center for Infectious Disease"/>
            <person name="Wu L."/>
            <person name="Ma J."/>
        </authorList>
    </citation>
    <scope>NUCLEOTIDE SEQUENCE [LARGE SCALE GENOMIC DNA]</scope>
    <source>
        <strain evidence="3">JCM 13584</strain>
    </source>
</reference>
<gene>
    <name evidence="2" type="ORF">GCM10009717_18660</name>
</gene>
<name>A0ABP5BXY9_9MICO</name>
<evidence type="ECO:0000313" key="3">
    <source>
        <dbReference type="Proteomes" id="UP001499954"/>
    </source>
</evidence>
<dbReference type="InterPro" id="IPR049713">
    <property type="entry name" value="Pr6Pr-like"/>
</dbReference>
<feature type="transmembrane region" description="Helical" evidence="1">
    <location>
        <begin position="30"/>
        <end position="50"/>
    </location>
</feature>
<evidence type="ECO:0008006" key="4">
    <source>
        <dbReference type="Google" id="ProtNLM"/>
    </source>
</evidence>
<organism evidence="2 3">
    <name type="scientific">Agromyces allii</name>
    <dbReference type="NCBI Taxonomy" id="393607"/>
    <lineage>
        <taxon>Bacteria</taxon>
        <taxon>Bacillati</taxon>
        <taxon>Actinomycetota</taxon>
        <taxon>Actinomycetes</taxon>
        <taxon>Micrococcales</taxon>
        <taxon>Microbacteriaceae</taxon>
        <taxon>Agromyces</taxon>
    </lineage>
</organism>
<accession>A0ABP5BXY9</accession>